<evidence type="ECO:0000313" key="3">
    <source>
        <dbReference type="Proteomes" id="UP000789759"/>
    </source>
</evidence>
<name>A0A9N9EKV4_9GLOM</name>
<evidence type="ECO:0000256" key="1">
    <source>
        <dbReference type="SAM" id="MobiDB-lite"/>
    </source>
</evidence>
<dbReference type="Proteomes" id="UP000789759">
    <property type="component" value="Unassembled WGS sequence"/>
</dbReference>
<feature type="compositionally biased region" description="Basic and acidic residues" evidence="1">
    <location>
        <begin position="31"/>
        <end position="43"/>
    </location>
</feature>
<comment type="caution">
    <text evidence="2">The sequence shown here is derived from an EMBL/GenBank/DDBJ whole genome shotgun (WGS) entry which is preliminary data.</text>
</comment>
<keyword evidence="3" id="KW-1185">Reference proteome</keyword>
<organism evidence="2 3">
    <name type="scientific">Cetraspora pellucida</name>
    <dbReference type="NCBI Taxonomy" id="1433469"/>
    <lineage>
        <taxon>Eukaryota</taxon>
        <taxon>Fungi</taxon>
        <taxon>Fungi incertae sedis</taxon>
        <taxon>Mucoromycota</taxon>
        <taxon>Glomeromycotina</taxon>
        <taxon>Glomeromycetes</taxon>
        <taxon>Diversisporales</taxon>
        <taxon>Gigasporaceae</taxon>
        <taxon>Cetraspora</taxon>
    </lineage>
</organism>
<feature type="region of interest" description="Disordered" evidence="1">
    <location>
        <begin position="1"/>
        <end position="107"/>
    </location>
</feature>
<reference evidence="2" key="1">
    <citation type="submission" date="2021-06" db="EMBL/GenBank/DDBJ databases">
        <authorList>
            <person name="Kallberg Y."/>
            <person name="Tangrot J."/>
            <person name="Rosling A."/>
        </authorList>
    </citation>
    <scope>NUCLEOTIDE SEQUENCE</scope>
    <source>
        <strain evidence="2">FL966</strain>
    </source>
</reference>
<dbReference type="AlphaFoldDB" id="A0A9N9EKV4"/>
<dbReference type="EMBL" id="CAJVQA010009242">
    <property type="protein sequence ID" value="CAG8682718.1"/>
    <property type="molecule type" value="Genomic_DNA"/>
</dbReference>
<gene>
    <name evidence="2" type="ORF">CPELLU_LOCUS10887</name>
</gene>
<sequence>MPKSNIFEELKPAEMKESKASDYYQKSPKVNHVDKIIEKKENEGLTGKKPTKAKGNEVFRRPFKIAEEKSKPDNDEAKNGETDENNNRLEIEKDTSQEPTNNPPSKLERFKAANYRLHYELEPPNLRIICERWINKVSKHRMMYKEEVKKEVSYLPELEAPMN</sequence>
<protein>
    <submittedName>
        <fullName evidence="2">3251_t:CDS:1</fullName>
    </submittedName>
</protein>
<feature type="compositionally biased region" description="Basic and acidic residues" evidence="1">
    <location>
        <begin position="1"/>
        <end position="20"/>
    </location>
</feature>
<evidence type="ECO:0000313" key="2">
    <source>
        <dbReference type="EMBL" id="CAG8682718.1"/>
    </source>
</evidence>
<feature type="compositionally biased region" description="Basic and acidic residues" evidence="1">
    <location>
        <begin position="54"/>
        <end position="96"/>
    </location>
</feature>
<proteinExistence type="predicted"/>
<accession>A0A9N9EKV4</accession>